<keyword evidence="5 7" id="KW-0472">Membrane</keyword>
<evidence type="ECO:0000256" key="3">
    <source>
        <dbReference type="ARBA" id="ARBA00022692"/>
    </source>
</evidence>
<evidence type="ECO:0000313" key="9">
    <source>
        <dbReference type="Proteomes" id="UP001480595"/>
    </source>
</evidence>
<feature type="region of interest" description="Disordered" evidence="6">
    <location>
        <begin position="453"/>
        <end position="474"/>
    </location>
</feature>
<feature type="transmembrane region" description="Helical" evidence="7">
    <location>
        <begin position="220"/>
        <end position="241"/>
    </location>
</feature>
<feature type="transmembrane region" description="Helical" evidence="7">
    <location>
        <begin position="317"/>
        <end position="336"/>
    </location>
</feature>
<evidence type="ECO:0000256" key="7">
    <source>
        <dbReference type="SAM" id="Phobius"/>
    </source>
</evidence>
<keyword evidence="9" id="KW-1185">Reference proteome</keyword>
<feature type="transmembrane region" description="Helical" evidence="7">
    <location>
        <begin position="111"/>
        <end position="130"/>
    </location>
</feature>
<dbReference type="SUPFAM" id="SSF103473">
    <property type="entry name" value="MFS general substrate transporter"/>
    <property type="match status" value="1"/>
</dbReference>
<comment type="similarity">
    <text evidence="2">Belongs to the major facilitator superfamily. TCR/Tet family.</text>
</comment>
<sequence>MESISNAAPQPLTGRIYKYFNTKWNFLAFAVFELGSILWGAAISSAMFIIGRFVAGFGAAGISNGSITIVSCCAPLEKRPGKAKLIFRCLVELLLTGDDLIALIGLTMGCFYINLPAGGLAALAILLLHIPEEEVKPRPRTLLPRLHHHLDLVGFVLFTPAVLMLLLALQFGGQAYPCNSSQVLGLFCGAGVTAIVWYFWNRHRGDDAMTPHALISRRDVLAAGIYEAFLMSAVYGPVYYLPIYFQAVNGASAMLSAVYLLPMILAQLFVAGAAGGLVSKIGFVIPIAVFSAIFLSVGTGLYYILQPASPTRYWVGFQILAGIGSGAGLQLAIIAVQAAMGDEELSSGIAFVIFTQALGSTITLTLFNIIFLTSLQSQIIQHAPQVDPAIIVGAGATGFRSLVLPADLPAVLIAYANSLDHVLYLAAALAAACGVFLWGMGWHDLRKRKADEWIEGPENGGTDTSRSADEGKGA</sequence>
<keyword evidence="4 7" id="KW-1133">Transmembrane helix</keyword>
<dbReference type="Gene3D" id="1.20.1720.10">
    <property type="entry name" value="Multidrug resistance protein D"/>
    <property type="match status" value="1"/>
</dbReference>
<evidence type="ECO:0000256" key="1">
    <source>
        <dbReference type="ARBA" id="ARBA00004141"/>
    </source>
</evidence>
<organism evidence="8 9">
    <name type="scientific">Apiospora phragmitis</name>
    <dbReference type="NCBI Taxonomy" id="2905665"/>
    <lineage>
        <taxon>Eukaryota</taxon>
        <taxon>Fungi</taxon>
        <taxon>Dikarya</taxon>
        <taxon>Ascomycota</taxon>
        <taxon>Pezizomycotina</taxon>
        <taxon>Sordariomycetes</taxon>
        <taxon>Xylariomycetidae</taxon>
        <taxon>Amphisphaeriales</taxon>
        <taxon>Apiosporaceae</taxon>
        <taxon>Apiospora</taxon>
    </lineage>
</organism>
<protein>
    <submittedName>
        <fullName evidence="8">Major facilitator superfamily domain-containing protein</fullName>
    </submittedName>
</protein>
<dbReference type="InterPro" id="IPR036259">
    <property type="entry name" value="MFS_trans_sf"/>
</dbReference>
<evidence type="ECO:0000256" key="5">
    <source>
        <dbReference type="ARBA" id="ARBA00023136"/>
    </source>
</evidence>
<feature type="transmembrane region" description="Helical" evidence="7">
    <location>
        <begin position="183"/>
        <end position="200"/>
    </location>
</feature>
<evidence type="ECO:0000256" key="6">
    <source>
        <dbReference type="SAM" id="MobiDB-lite"/>
    </source>
</evidence>
<feature type="transmembrane region" description="Helical" evidence="7">
    <location>
        <begin position="24"/>
        <end position="43"/>
    </location>
</feature>
<gene>
    <name evidence="8" type="ORF">PG994_003471</name>
</gene>
<name>A0ABR1VYA0_9PEZI</name>
<feature type="transmembrane region" description="Helical" evidence="7">
    <location>
        <begin position="422"/>
        <end position="440"/>
    </location>
</feature>
<proteinExistence type="inferred from homology"/>
<dbReference type="PANTHER" id="PTHR23501">
    <property type="entry name" value="MAJOR FACILITATOR SUPERFAMILY"/>
    <property type="match status" value="1"/>
</dbReference>
<feature type="transmembrane region" description="Helical" evidence="7">
    <location>
        <begin position="253"/>
        <end position="274"/>
    </location>
</feature>
<keyword evidence="3 7" id="KW-0812">Transmembrane</keyword>
<comment type="caution">
    <text evidence="8">The sequence shown here is derived from an EMBL/GenBank/DDBJ whole genome shotgun (WGS) entry which is preliminary data.</text>
</comment>
<evidence type="ECO:0000313" key="8">
    <source>
        <dbReference type="EMBL" id="KAK8076199.1"/>
    </source>
</evidence>
<dbReference type="PANTHER" id="PTHR23501:SF193">
    <property type="entry name" value="MULTIDRUG TRANSPORTER, PUTATIVE (AFU_ORTHOLOGUE AFUA_8G00940)-RELATED"/>
    <property type="match status" value="1"/>
</dbReference>
<evidence type="ECO:0000256" key="2">
    <source>
        <dbReference type="ARBA" id="ARBA00007520"/>
    </source>
</evidence>
<accession>A0ABR1VYA0</accession>
<dbReference type="RefSeq" id="XP_066719158.1">
    <property type="nucleotide sequence ID" value="XM_066854880.1"/>
</dbReference>
<dbReference type="GeneID" id="92087943"/>
<dbReference type="Proteomes" id="UP001480595">
    <property type="component" value="Unassembled WGS sequence"/>
</dbReference>
<feature type="transmembrane region" description="Helical" evidence="7">
    <location>
        <begin position="281"/>
        <end position="305"/>
    </location>
</feature>
<comment type="subcellular location">
    <subcellularLocation>
        <location evidence="1">Membrane</location>
        <topology evidence="1">Multi-pass membrane protein</topology>
    </subcellularLocation>
</comment>
<feature type="transmembrane region" description="Helical" evidence="7">
    <location>
        <begin position="348"/>
        <end position="371"/>
    </location>
</feature>
<reference evidence="8 9" key="1">
    <citation type="submission" date="2023-01" db="EMBL/GenBank/DDBJ databases">
        <title>Analysis of 21 Apiospora genomes using comparative genomics revels a genus with tremendous synthesis potential of carbohydrate active enzymes and secondary metabolites.</title>
        <authorList>
            <person name="Sorensen T."/>
        </authorList>
    </citation>
    <scope>NUCLEOTIDE SEQUENCE [LARGE SCALE GENOMIC DNA]</scope>
    <source>
        <strain evidence="8 9">CBS 135458</strain>
    </source>
</reference>
<dbReference type="EMBL" id="JAQQWL010000004">
    <property type="protein sequence ID" value="KAK8076199.1"/>
    <property type="molecule type" value="Genomic_DNA"/>
</dbReference>
<feature type="transmembrane region" description="Helical" evidence="7">
    <location>
        <begin position="150"/>
        <end position="171"/>
    </location>
</feature>
<evidence type="ECO:0000256" key="4">
    <source>
        <dbReference type="ARBA" id="ARBA00022989"/>
    </source>
</evidence>